<keyword evidence="9" id="KW-0456">Lyase</keyword>
<evidence type="ECO:0000313" key="14">
    <source>
        <dbReference type="EMBL" id="SUZ95436.1"/>
    </source>
</evidence>
<comment type="similarity">
    <text evidence="4">Belongs to the LeuD family. LeuD type 1 subfamily.</text>
</comment>
<evidence type="ECO:0000256" key="7">
    <source>
        <dbReference type="ARBA" id="ARBA00022430"/>
    </source>
</evidence>
<accession>A0A381RUA0</accession>
<feature type="domain" description="Aconitase A/isopropylmalate dehydratase small subunit swivel" evidence="13">
    <location>
        <begin position="1"/>
        <end position="123"/>
    </location>
</feature>
<evidence type="ECO:0000256" key="12">
    <source>
        <dbReference type="ARBA" id="ARBA00033368"/>
    </source>
</evidence>
<keyword evidence="8" id="KW-0028">Amino-acid biosynthesis</keyword>
<protein>
    <recommendedName>
        <fullName evidence="6">3-isopropylmalate dehydratase</fullName>
        <ecNumber evidence="6">4.2.1.33</ecNumber>
    </recommendedName>
    <alternativeName>
        <fullName evidence="11">Alpha-IPM isomerase</fullName>
    </alternativeName>
    <alternativeName>
        <fullName evidence="12">Isopropylmalate isomerase</fullName>
    </alternativeName>
</protein>
<dbReference type="Gene3D" id="3.20.19.10">
    <property type="entry name" value="Aconitase, domain 4"/>
    <property type="match status" value="1"/>
</dbReference>
<evidence type="ECO:0000256" key="9">
    <source>
        <dbReference type="ARBA" id="ARBA00023239"/>
    </source>
</evidence>
<dbReference type="FunFam" id="3.20.19.10:FF:000003">
    <property type="entry name" value="3-isopropylmalate dehydratase small subunit"/>
    <property type="match status" value="1"/>
</dbReference>
<dbReference type="SUPFAM" id="SSF52016">
    <property type="entry name" value="LeuD/IlvD-like"/>
    <property type="match status" value="1"/>
</dbReference>
<organism evidence="14">
    <name type="scientific">marine metagenome</name>
    <dbReference type="NCBI Taxonomy" id="408172"/>
    <lineage>
        <taxon>unclassified sequences</taxon>
        <taxon>metagenomes</taxon>
        <taxon>ecological metagenomes</taxon>
    </lineage>
</organism>
<reference evidence="14" key="1">
    <citation type="submission" date="2018-05" db="EMBL/GenBank/DDBJ databases">
        <authorList>
            <person name="Lanie J.A."/>
            <person name="Ng W.-L."/>
            <person name="Kazmierczak K.M."/>
            <person name="Andrzejewski T.M."/>
            <person name="Davidsen T.M."/>
            <person name="Wayne K.J."/>
            <person name="Tettelin H."/>
            <person name="Glass J.I."/>
            <person name="Rusch D."/>
            <person name="Podicherti R."/>
            <person name="Tsui H.-C.T."/>
            <person name="Winkler M.E."/>
        </authorList>
    </citation>
    <scope>NUCLEOTIDE SEQUENCE</scope>
</reference>
<dbReference type="PANTHER" id="PTHR43345:SF5">
    <property type="entry name" value="3-ISOPROPYLMALATE DEHYDRATASE SMALL SUBUNIT"/>
    <property type="match status" value="1"/>
</dbReference>
<evidence type="ECO:0000256" key="4">
    <source>
        <dbReference type="ARBA" id="ARBA00009845"/>
    </source>
</evidence>
<evidence type="ECO:0000256" key="5">
    <source>
        <dbReference type="ARBA" id="ARBA00011271"/>
    </source>
</evidence>
<comment type="pathway">
    <text evidence="3">Amino-acid biosynthesis; L-leucine biosynthesis; L-leucine from 3-methyl-2-oxobutanoate: step 2/4.</text>
</comment>
<proteinExistence type="inferred from homology"/>
<evidence type="ECO:0000256" key="8">
    <source>
        <dbReference type="ARBA" id="ARBA00022605"/>
    </source>
</evidence>
<evidence type="ECO:0000256" key="10">
    <source>
        <dbReference type="ARBA" id="ARBA00023304"/>
    </source>
</evidence>
<evidence type="ECO:0000256" key="1">
    <source>
        <dbReference type="ARBA" id="ARBA00000491"/>
    </source>
</evidence>
<name>A0A381RUA0_9ZZZZ</name>
<dbReference type="InterPro" id="IPR000573">
    <property type="entry name" value="AconitaseA/IPMdHydase_ssu_swvl"/>
</dbReference>
<evidence type="ECO:0000256" key="3">
    <source>
        <dbReference type="ARBA" id="ARBA00004729"/>
    </source>
</evidence>
<dbReference type="InterPro" id="IPR015928">
    <property type="entry name" value="Aconitase/3IPM_dehydase_swvl"/>
</dbReference>
<dbReference type="GO" id="GO:0009098">
    <property type="term" value="P:L-leucine biosynthetic process"/>
    <property type="evidence" value="ECO:0007669"/>
    <property type="project" value="UniProtKB-UniPathway"/>
</dbReference>
<dbReference type="UniPathway" id="UPA00048">
    <property type="reaction ID" value="UER00071"/>
</dbReference>
<dbReference type="EMBL" id="UINC01002324">
    <property type="protein sequence ID" value="SUZ95436.1"/>
    <property type="molecule type" value="Genomic_DNA"/>
</dbReference>
<evidence type="ECO:0000256" key="6">
    <source>
        <dbReference type="ARBA" id="ARBA00011998"/>
    </source>
</evidence>
<dbReference type="InterPro" id="IPR050075">
    <property type="entry name" value="LeuD"/>
</dbReference>
<dbReference type="AlphaFoldDB" id="A0A381RUA0"/>
<dbReference type="Pfam" id="PF00694">
    <property type="entry name" value="Aconitase_C"/>
    <property type="match status" value="1"/>
</dbReference>
<feature type="non-terminal residue" evidence="14">
    <location>
        <position position="190"/>
    </location>
</feature>
<dbReference type="GO" id="GO:0003861">
    <property type="term" value="F:3-isopropylmalate dehydratase activity"/>
    <property type="evidence" value="ECO:0007669"/>
    <property type="project" value="UniProtKB-EC"/>
</dbReference>
<comment type="function">
    <text evidence="2">Catalyzes the isomerization between 2-isopropylmalate and 3-isopropylmalate, via the formation of 2-isopropylmaleate.</text>
</comment>
<dbReference type="InterPro" id="IPR004431">
    <property type="entry name" value="3-IsopropMal_deHydase_ssu"/>
</dbReference>
<keyword evidence="10" id="KW-0100">Branched-chain amino acid biosynthesis</keyword>
<evidence type="ECO:0000256" key="2">
    <source>
        <dbReference type="ARBA" id="ARBA00002695"/>
    </source>
</evidence>
<gene>
    <name evidence="14" type="ORF">METZ01_LOCUS48290</name>
</gene>
<comment type="subunit">
    <text evidence="5">Heterodimer of LeuC and LeuD.</text>
</comment>
<evidence type="ECO:0000256" key="11">
    <source>
        <dbReference type="ARBA" id="ARBA00031631"/>
    </source>
</evidence>
<comment type="catalytic activity">
    <reaction evidence="1">
        <text>(2R,3S)-3-isopropylmalate = (2S)-2-isopropylmalate</text>
        <dbReference type="Rhea" id="RHEA:32287"/>
        <dbReference type="ChEBI" id="CHEBI:1178"/>
        <dbReference type="ChEBI" id="CHEBI:35121"/>
        <dbReference type="EC" id="4.2.1.33"/>
    </reaction>
</comment>
<dbReference type="EC" id="4.2.1.33" evidence="6"/>
<dbReference type="InterPro" id="IPR033940">
    <property type="entry name" value="IPMI_Swivel"/>
</dbReference>
<keyword evidence="7" id="KW-0432">Leucine biosynthesis</keyword>
<dbReference type="CDD" id="cd01577">
    <property type="entry name" value="IPMI_Swivel"/>
    <property type="match status" value="1"/>
</dbReference>
<sequence length="190" mass="21447">MKAITKIVSKTVVLNISDIDTDQIIPARFLTTTTLDGLGKYLFHDWRYNSDGTVNPEFILNDDKITNCHILVAGHNFGCGSSREHAPWALKDFGFQAIISSRIADIFRSNALKNGLIPIEVNDEILNNLLANPGINLSIDIKTSMLYLPDKQSVKYEIDQFSHHCLLEGIDELGFIQSHIENIKDYEENR</sequence>
<dbReference type="NCBIfam" id="TIGR00171">
    <property type="entry name" value="leuD"/>
    <property type="match status" value="1"/>
</dbReference>
<evidence type="ECO:0000259" key="13">
    <source>
        <dbReference type="Pfam" id="PF00694"/>
    </source>
</evidence>
<dbReference type="NCBIfam" id="NF002458">
    <property type="entry name" value="PRK01641.1"/>
    <property type="match status" value="1"/>
</dbReference>
<dbReference type="PANTHER" id="PTHR43345">
    <property type="entry name" value="3-ISOPROPYLMALATE DEHYDRATASE SMALL SUBUNIT 2-RELATED-RELATED"/>
    <property type="match status" value="1"/>
</dbReference>
<dbReference type="GO" id="GO:0009316">
    <property type="term" value="C:3-isopropylmalate dehydratase complex"/>
    <property type="evidence" value="ECO:0007669"/>
    <property type="project" value="InterPro"/>
</dbReference>